<dbReference type="GO" id="GO:0006629">
    <property type="term" value="P:lipid metabolic process"/>
    <property type="evidence" value="ECO:0007669"/>
    <property type="project" value="InterPro"/>
</dbReference>
<protein>
    <submittedName>
        <fullName evidence="3">Glycerophosphoryl diester phosphodiesterase</fullName>
        <ecNumber evidence="3">3.1.4.46</ecNumber>
    </submittedName>
</protein>
<dbReference type="CDD" id="cd08567">
    <property type="entry name" value="GDPD_SpGDE_like"/>
    <property type="match status" value="1"/>
</dbReference>
<dbReference type="STRING" id="1150600.ADIARSV_2499"/>
<keyword evidence="1" id="KW-1133">Transmembrane helix</keyword>
<keyword evidence="3" id="KW-0378">Hydrolase</keyword>
<dbReference type="Gene3D" id="3.20.20.190">
    <property type="entry name" value="Phosphatidylinositol (PI) phosphodiesterase"/>
    <property type="match status" value="1"/>
</dbReference>
<dbReference type="EC" id="3.1.4.46" evidence="3"/>
<evidence type="ECO:0000259" key="2">
    <source>
        <dbReference type="PROSITE" id="PS51704"/>
    </source>
</evidence>
<keyword evidence="1" id="KW-0812">Transmembrane</keyword>
<sequence length="305" mass="34706">MVIKKNILIKIQYLILVTLLMCISYFTMAQGKIDIQGHRGCRGLMPENTIPAMKKAMDLGVTTLEMDIAISKDMHAVVSHDPFMSSDFVTKPDGQAVTSAESKSLKIYALNYEEIRKFDVGSRGNDKFPKQEKMVAYKPLLSDLIDSTEAYAKHAHLPDPYYNIETKVTAEGDDIYHPKPEAFMKVLMPVILSKGIEKRVIIQSFDPRTLEIVHRDYPEIKTALLVENKESFKLNLKRLSFKPTIYSPYYLLVNDKTIKDCHKQDIKIIPWTVNTQAAIEGLINKGVDGIITDYPDLLIHKNKSR</sequence>
<dbReference type="Pfam" id="PF03009">
    <property type="entry name" value="GDPD"/>
    <property type="match status" value="1"/>
</dbReference>
<dbReference type="SUPFAM" id="SSF51695">
    <property type="entry name" value="PLC-like phosphodiesterases"/>
    <property type="match status" value="1"/>
</dbReference>
<gene>
    <name evidence="3" type="ORF">ADIARSV_2499</name>
</gene>
<dbReference type="Proteomes" id="UP000014174">
    <property type="component" value="Unassembled WGS sequence"/>
</dbReference>
<dbReference type="EMBL" id="AQPN01000090">
    <property type="protein sequence ID" value="EOR94258.1"/>
    <property type="molecule type" value="Genomic_DNA"/>
</dbReference>
<dbReference type="GO" id="GO:0008889">
    <property type="term" value="F:glycerophosphodiester phosphodiesterase activity"/>
    <property type="evidence" value="ECO:0007669"/>
    <property type="project" value="UniProtKB-EC"/>
</dbReference>
<proteinExistence type="predicted"/>
<keyword evidence="4" id="KW-1185">Reference proteome</keyword>
<dbReference type="AlphaFoldDB" id="R9GRE2"/>
<keyword evidence="1" id="KW-0472">Membrane</keyword>
<comment type="caution">
    <text evidence="3">The sequence shown here is derived from an EMBL/GenBank/DDBJ whole genome shotgun (WGS) entry which is preliminary data.</text>
</comment>
<dbReference type="InterPro" id="IPR030395">
    <property type="entry name" value="GP_PDE_dom"/>
</dbReference>
<accession>R9GRE2</accession>
<reference evidence="3 4" key="1">
    <citation type="journal article" date="2013" name="Genome Announc.">
        <title>Draft Genome Sequence of Arcticibacter svalbardensis Strain MN12-7T, a Member of the Family Sphingobacteriaceae Isolated from an Arctic Soil Sample.</title>
        <authorList>
            <person name="Shivaji S."/>
            <person name="Ara S."/>
            <person name="Prasad S."/>
            <person name="Manasa B.P."/>
            <person name="Begum Z."/>
            <person name="Singh A."/>
            <person name="Kumar Pinnaka A."/>
        </authorList>
    </citation>
    <scope>NUCLEOTIDE SEQUENCE [LARGE SCALE GENOMIC DNA]</scope>
    <source>
        <strain evidence="3 4">MN12-7</strain>
    </source>
</reference>
<evidence type="ECO:0000313" key="3">
    <source>
        <dbReference type="EMBL" id="EOR94258.1"/>
    </source>
</evidence>
<dbReference type="OrthoDB" id="384721at2"/>
<dbReference type="PATRIC" id="fig|1150600.3.peg.2472"/>
<feature type="transmembrane region" description="Helical" evidence="1">
    <location>
        <begin position="7"/>
        <end position="26"/>
    </location>
</feature>
<dbReference type="PANTHER" id="PTHR46211">
    <property type="entry name" value="GLYCEROPHOSPHORYL DIESTER PHOSPHODIESTERASE"/>
    <property type="match status" value="1"/>
</dbReference>
<dbReference type="eggNOG" id="COG0584">
    <property type="taxonomic scope" value="Bacteria"/>
</dbReference>
<name>R9GRE2_9SPHI</name>
<evidence type="ECO:0000256" key="1">
    <source>
        <dbReference type="SAM" id="Phobius"/>
    </source>
</evidence>
<dbReference type="PANTHER" id="PTHR46211:SF14">
    <property type="entry name" value="GLYCEROPHOSPHODIESTER PHOSPHODIESTERASE"/>
    <property type="match status" value="1"/>
</dbReference>
<feature type="domain" description="GP-PDE" evidence="2">
    <location>
        <begin position="33"/>
        <end position="302"/>
    </location>
</feature>
<organism evidence="3 4">
    <name type="scientific">Arcticibacter svalbardensis MN12-7</name>
    <dbReference type="NCBI Taxonomy" id="1150600"/>
    <lineage>
        <taxon>Bacteria</taxon>
        <taxon>Pseudomonadati</taxon>
        <taxon>Bacteroidota</taxon>
        <taxon>Sphingobacteriia</taxon>
        <taxon>Sphingobacteriales</taxon>
        <taxon>Sphingobacteriaceae</taxon>
        <taxon>Arcticibacter</taxon>
    </lineage>
</organism>
<dbReference type="PROSITE" id="PS51704">
    <property type="entry name" value="GP_PDE"/>
    <property type="match status" value="1"/>
</dbReference>
<dbReference type="InterPro" id="IPR017946">
    <property type="entry name" value="PLC-like_Pdiesterase_TIM-brl"/>
</dbReference>
<evidence type="ECO:0000313" key="4">
    <source>
        <dbReference type="Proteomes" id="UP000014174"/>
    </source>
</evidence>